<dbReference type="InterPro" id="IPR036291">
    <property type="entry name" value="NAD(P)-bd_dom_sf"/>
</dbReference>
<dbReference type="EMBL" id="CP159534">
    <property type="protein sequence ID" value="XCJ74705.1"/>
    <property type="molecule type" value="Genomic_DNA"/>
</dbReference>
<feature type="compositionally biased region" description="Low complexity" evidence="5">
    <location>
        <begin position="312"/>
        <end position="333"/>
    </location>
</feature>
<dbReference type="AlphaFoldDB" id="A0AAU8J2N5"/>
<dbReference type="PANTHER" id="PTHR43761:SF1">
    <property type="entry name" value="D-ISOMER SPECIFIC 2-HYDROXYACID DEHYDROGENASE CATALYTIC DOMAIN-CONTAINING PROTEIN-RELATED"/>
    <property type="match status" value="1"/>
</dbReference>
<dbReference type="InterPro" id="IPR006140">
    <property type="entry name" value="D-isomer_DH_NAD-bd"/>
</dbReference>
<evidence type="ECO:0000256" key="5">
    <source>
        <dbReference type="SAM" id="MobiDB-lite"/>
    </source>
</evidence>
<dbReference type="InterPro" id="IPR043322">
    <property type="entry name" value="CtBP"/>
</dbReference>
<evidence type="ECO:0000313" key="8">
    <source>
        <dbReference type="EMBL" id="XCJ74705.1"/>
    </source>
</evidence>
<evidence type="ECO:0000256" key="1">
    <source>
        <dbReference type="ARBA" id="ARBA00005854"/>
    </source>
</evidence>
<evidence type="ECO:0000259" key="6">
    <source>
        <dbReference type="Pfam" id="PF00389"/>
    </source>
</evidence>
<dbReference type="PANTHER" id="PTHR43761">
    <property type="entry name" value="D-ISOMER SPECIFIC 2-HYDROXYACID DEHYDROGENASE FAMILY PROTEIN (AFU_ORTHOLOGUE AFUA_1G13630)"/>
    <property type="match status" value="1"/>
</dbReference>
<dbReference type="PROSITE" id="PS00670">
    <property type="entry name" value="D_2_HYDROXYACID_DH_2"/>
    <property type="match status" value="1"/>
</dbReference>
<dbReference type="InterPro" id="IPR006139">
    <property type="entry name" value="D-isomer_2_OHA_DH_cat_dom"/>
</dbReference>
<dbReference type="GO" id="GO:0016616">
    <property type="term" value="F:oxidoreductase activity, acting on the CH-OH group of donors, NAD or NADP as acceptor"/>
    <property type="evidence" value="ECO:0007669"/>
    <property type="project" value="InterPro"/>
</dbReference>
<dbReference type="KEGG" id="stac:ABII15_34150"/>
<gene>
    <name evidence="8" type="ORF">ABII15_34150</name>
</gene>
<keyword evidence="3" id="KW-0520">NAD</keyword>
<keyword evidence="2 4" id="KW-0560">Oxidoreductase</keyword>
<evidence type="ECO:0000256" key="3">
    <source>
        <dbReference type="ARBA" id="ARBA00023027"/>
    </source>
</evidence>
<evidence type="ECO:0000256" key="2">
    <source>
        <dbReference type="ARBA" id="ARBA00023002"/>
    </source>
</evidence>
<dbReference type="InterPro" id="IPR050418">
    <property type="entry name" value="D-iso_2-hydroxyacid_DH_PdxB"/>
</dbReference>
<dbReference type="Pfam" id="PF00389">
    <property type="entry name" value="2-Hacid_dh"/>
    <property type="match status" value="1"/>
</dbReference>
<dbReference type="Pfam" id="PF02826">
    <property type="entry name" value="2-Hacid_dh_C"/>
    <property type="match status" value="1"/>
</dbReference>
<dbReference type="PROSITE" id="PS00671">
    <property type="entry name" value="D_2_HYDROXYACID_DH_3"/>
    <property type="match status" value="1"/>
</dbReference>
<sequence length="333" mass="34915">MTRPVAVITETAELDPEPGLRLLSEAGFEARLVGSRDPEAIAAAAHDAVALIVGYARVDAALLDRLPAVRMLATMSAGTDMIDVQEAERRGLWVANLPDAATEDVAVHALAQALALVRRLPQADALVRGGGWSDDFIEVPRRSSELTLGLLGFGRIARMLARIAAPLFGRVVAHDPHATGRPDGVDLVDLDTLIADADVLSLHIPSTPRTRGMIDGPLLARMRPGSLLVNVARGDLVDPGALLTALDGGPLAGAALDVFPTEPPAADDPLRTHPRLLLSPHSAFLTDASLHAYATDPARNVIAWWTTGRPHTPVTGPATTPAPGTTPRQGAPA</sequence>
<name>A0AAU8J2N5_9ACTN</name>
<feature type="domain" description="D-isomer specific 2-hydroxyacid dehydrogenase NAD-binding" evidence="7">
    <location>
        <begin position="111"/>
        <end position="283"/>
    </location>
</feature>
<dbReference type="SUPFAM" id="SSF51735">
    <property type="entry name" value="NAD(P)-binding Rossmann-fold domains"/>
    <property type="match status" value="1"/>
</dbReference>
<dbReference type="InterPro" id="IPR029753">
    <property type="entry name" value="D-isomer_DH_CS"/>
</dbReference>
<dbReference type="GO" id="GO:0051287">
    <property type="term" value="F:NAD binding"/>
    <property type="evidence" value="ECO:0007669"/>
    <property type="project" value="InterPro"/>
</dbReference>
<dbReference type="Gene3D" id="3.40.50.720">
    <property type="entry name" value="NAD(P)-binding Rossmann-like Domain"/>
    <property type="match status" value="2"/>
</dbReference>
<dbReference type="SUPFAM" id="SSF52283">
    <property type="entry name" value="Formate/glycerate dehydrogenase catalytic domain-like"/>
    <property type="match status" value="1"/>
</dbReference>
<evidence type="ECO:0000256" key="4">
    <source>
        <dbReference type="RuleBase" id="RU003719"/>
    </source>
</evidence>
<dbReference type="RefSeq" id="WP_353946142.1">
    <property type="nucleotide sequence ID" value="NZ_CP159534.1"/>
</dbReference>
<feature type="domain" description="D-isomer specific 2-hydroxyacid dehydrogenase catalytic" evidence="6">
    <location>
        <begin position="16"/>
        <end position="314"/>
    </location>
</feature>
<accession>A0AAU8J2N5</accession>
<organism evidence="8">
    <name type="scientific">Streptomyces tabacisoli</name>
    <dbReference type="NCBI Taxonomy" id="3156398"/>
    <lineage>
        <taxon>Bacteria</taxon>
        <taxon>Bacillati</taxon>
        <taxon>Actinomycetota</taxon>
        <taxon>Actinomycetes</taxon>
        <taxon>Kitasatosporales</taxon>
        <taxon>Streptomycetaceae</taxon>
        <taxon>Streptomyces</taxon>
    </lineage>
</organism>
<reference evidence="8" key="1">
    <citation type="submission" date="2024-06" db="EMBL/GenBank/DDBJ databases">
        <title>Streptomyces sp. strain HUAS MG91 genome sequences.</title>
        <authorList>
            <person name="Mo P."/>
        </authorList>
    </citation>
    <scope>NUCLEOTIDE SEQUENCE</scope>
    <source>
        <strain evidence="8">HUAS MG91</strain>
    </source>
</reference>
<proteinExistence type="inferred from homology"/>
<comment type="similarity">
    <text evidence="1 4">Belongs to the D-isomer specific 2-hydroxyacid dehydrogenase family.</text>
</comment>
<evidence type="ECO:0000259" key="7">
    <source>
        <dbReference type="Pfam" id="PF02826"/>
    </source>
</evidence>
<dbReference type="CDD" id="cd05299">
    <property type="entry name" value="CtBP_dh"/>
    <property type="match status" value="1"/>
</dbReference>
<protein>
    <submittedName>
        <fullName evidence="8">C-terminal binding protein</fullName>
    </submittedName>
</protein>
<feature type="region of interest" description="Disordered" evidence="5">
    <location>
        <begin position="311"/>
        <end position="333"/>
    </location>
</feature>
<dbReference type="GO" id="GO:0003714">
    <property type="term" value="F:transcription corepressor activity"/>
    <property type="evidence" value="ECO:0007669"/>
    <property type="project" value="InterPro"/>
</dbReference>